<dbReference type="EnsemblPlants" id="evm.model.09.1197">
    <property type="protein sequence ID" value="cds.evm.model.09.1197"/>
    <property type="gene ID" value="evm.TU.09.1197"/>
</dbReference>
<dbReference type="PROSITE" id="PS50878">
    <property type="entry name" value="RT_POL"/>
    <property type="match status" value="1"/>
</dbReference>
<reference evidence="2" key="1">
    <citation type="submission" date="2018-11" db="EMBL/GenBank/DDBJ databases">
        <authorList>
            <person name="Grassa J C."/>
        </authorList>
    </citation>
    <scope>NUCLEOTIDE SEQUENCE [LARGE SCALE GENOMIC DNA]</scope>
</reference>
<name>A0A803QDN8_CANSA</name>
<feature type="domain" description="Reverse transcriptase" evidence="1">
    <location>
        <begin position="1"/>
        <end position="135"/>
    </location>
</feature>
<organism evidence="2 3">
    <name type="scientific">Cannabis sativa</name>
    <name type="common">Hemp</name>
    <name type="synonym">Marijuana</name>
    <dbReference type="NCBI Taxonomy" id="3483"/>
    <lineage>
        <taxon>Eukaryota</taxon>
        <taxon>Viridiplantae</taxon>
        <taxon>Streptophyta</taxon>
        <taxon>Embryophyta</taxon>
        <taxon>Tracheophyta</taxon>
        <taxon>Spermatophyta</taxon>
        <taxon>Magnoliopsida</taxon>
        <taxon>eudicotyledons</taxon>
        <taxon>Gunneridae</taxon>
        <taxon>Pentapetalae</taxon>
        <taxon>rosids</taxon>
        <taxon>fabids</taxon>
        <taxon>Rosales</taxon>
        <taxon>Cannabaceae</taxon>
        <taxon>Cannabis</taxon>
    </lineage>
</organism>
<dbReference type="InterPro" id="IPR043502">
    <property type="entry name" value="DNA/RNA_pol_sf"/>
</dbReference>
<accession>A0A803QDN8</accession>
<dbReference type="PANTHER" id="PTHR31635:SF196">
    <property type="entry name" value="REVERSE TRANSCRIPTASE DOMAIN-CONTAINING PROTEIN-RELATED"/>
    <property type="match status" value="1"/>
</dbReference>
<keyword evidence="3" id="KW-1185">Reference proteome</keyword>
<dbReference type="InterPro" id="IPR000477">
    <property type="entry name" value="RT_dom"/>
</dbReference>
<dbReference type="AlphaFoldDB" id="A0A803QDN8"/>
<evidence type="ECO:0000313" key="2">
    <source>
        <dbReference type="EnsemblPlants" id="cds.evm.model.09.1197"/>
    </source>
</evidence>
<protein>
    <recommendedName>
        <fullName evidence="1">Reverse transcriptase domain-containing protein</fullName>
    </recommendedName>
</protein>
<dbReference type="PANTHER" id="PTHR31635">
    <property type="entry name" value="REVERSE TRANSCRIPTASE DOMAIN-CONTAINING PROTEIN-RELATED"/>
    <property type="match status" value="1"/>
</dbReference>
<dbReference type="Pfam" id="PF00078">
    <property type="entry name" value="RVT_1"/>
    <property type="match status" value="1"/>
</dbReference>
<proteinExistence type="predicted"/>
<dbReference type="OMA" id="QACRSIR"/>
<dbReference type="EMBL" id="UZAU01000755">
    <property type="status" value="NOT_ANNOTATED_CDS"/>
    <property type="molecule type" value="Genomic_DNA"/>
</dbReference>
<reference evidence="2" key="2">
    <citation type="submission" date="2021-03" db="UniProtKB">
        <authorList>
            <consortium name="EnsemblPlants"/>
        </authorList>
    </citation>
    <scope>IDENTIFICATION</scope>
</reference>
<evidence type="ECO:0000259" key="1">
    <source>
        <dbReference type="PROSITE" id="PS50878"/>
    </source>
</evidence>
<evidence type="ECO:0000313" key="3">
    <source>
        <dbReference type="Proteomes" id="UP000596661"/>
    </source>
</evidence>
<dbReference type="Proteomes" id="UP000596661">
    <property type="component" value="Chromosome 9"/>
</dbReference>
<sequence>MEKAFDKVEWEFIEAILHHYGFLDRVIGLILKCLNTVTIRFNINGTISDSIVPSRGIRQGDPLSPYLFLLCSKGLSAAFRLGEKYFGFKGISISRNATPVSHLFLADDFLIFSTASQQACRSIREAFDIYKLATG</sequence>
<dbReference type="Gramene" id="evm.model.09.1197">
    <property type="protein sequence ID" value="cds.evm.model.09.1197"/>
    <property type="gene ID" value="evm.TU.09.1197"/>
</dbReference>
<dbReference type="SUPFAM" id="SSF56672">
    <property type="entry name" value="DNA/RNA polymerases"/>
    <property type="match status" value="1"/>
</dbReference>